<dbReference type="AlphaFoldDB" id="A0A9X3EAE2"/>
<evidence type="ECO:0000313" key="4">
    <source>
        <dbReference type="EMBL" id="MCY0963897.1"/>
    </source>
</evidence>
<proteinExistence type="predicted"/>
<dbReference type="GO" id="GO:0004222">
    <property type="term" value="F:metalloendopeptidase activity"/>
    <property type="evidence" value="ECO:0007669"/>
    <property type="project" value="TreeGrafter"/>
</dbReference>
<protein>
    <submittedName>
        <fullName evidence="4">M23 family metallopeptidase</fullName>
    </submittedName>
</protein>
<feature type="transmembrane region" description="Helical" evidence="2">
    <location>
        <begin position="20"/>
        <end position="41"/>
    </location>
</feature>
<keyword evidence="2" id="KW-1133">Transmembrane helix</keyword>
<keyword evidence="2" id="KW-0812">Transmembrane</keyword>
<dbReference type="PANTHER" id="PTHR21666:SF294">
    <property type="entry name" value="PEPTIDASE M23"/>
    <property type="match status" value="1"/>
</dbReference>
<organism evidence="4 5">
    <name type="scientific">Parathalassolituus penaei</name>
    <dbReference type="NCBI Taxonomy" id="2997323"/>
    <lineage>
        <taxon>Bacteria</taxon>
        <taxon>Pseudomonadati</taxon>
        <taxon>Pseudomonadota</taxon>
        <taxon>Gammaproteobacteria</taxon>
        <taxon>Oceanospirillales</taxon>
        <taxon>Oceanospirillaceae</taxon>
        <taxon>Parathalassolituus</taxon>
    </lineage>
</organism>
<sequence length="343" mass="36743">MAGDNLTNLEFVVQLGRGVQLILLMLSVVGMASVSAEVTIYRYQDASGRWMFSDSKPKTGVRYYQMSYGASDSAKNTNPKSSNGSSTSRAFANIPRPEPGPILATEAVNGRSWLSVTNPFYAPIELQVSLDGQSQPFKRVVPAKSKQYVRELPAGIQYQYQWKIGDPGAISDDYIYQPPVLKDGIYSISQGFNGAFSHNRPGNRYAVDIPMPVGTAIVAARGGVVSQVVDAYGAGGGTQWLRSQMNYITILHSDGTFGVYAHLLAGSSQVKPGDVVAVGQLIAASGNSGYSTGPHLHFAVRRNAGLVLQSIPFRMKDASGQMVSLVKGGKFSVKRPALLSANP</sequence>
<keyword evidence="2" id="KW-0472">Membrane</keyword>
<dbReference type="SUPFAM" id="SSF51261">
    <property type="entry name" value="Duplicated hybrid motif"/>
    <property type="match status" value="1"/>
</dbReference>
<evidence type="ECO:0000259" key="3">
    <source>
        <dbReference type="Pfam" id="PF01551"/>
    </source>
</evidence>
<gene>
    <name evidence="4" type="ORF">OUO13_01700</name>
</gene>
<dbReference type="InterPro" id="IPR016047">
    <property type="entry name" value="M23ase_b-sheet_dom"/>
</dbReference>
<keyword evidence="5" id="KW-1185">Reference proteome</keyword>
<dbReference type="Proteomes" id="UP001150830">
    <property type="component" value="Unassembled WGS sequence"/>
</dbReference>
<feature type="compositionally biased region" description="Polar residues" evidence="1">
    <location>
        <begin position="71"/>
        <end position="90"/>
    </location>
</feature>
<dbReference type="InterPro" id="IPR011055">
    <property type="entry name" value="Dup_hybrid_motif"/>
</dbReference>
<feature type="region of interest" description="Disordered" evidence="1">
    <location>
        <begin position="71"/>
        <end position="95"/>
    </location>
</feature>
<evidence type="ECO:0000256" key="1">
    <source>
        <dbReference type="SAM" id="MobiDB-lite"/>
    </source>
</evidence>
<dbReference type="Pfam" id="PF01551">
    <property type="entry name" value="Peptidase_M23"/>
    <property type="match status" value="1"/>
</dbReference>
<comment type="caution">
    <text evidence="4">The sequence shown here is derived from an EMBL/GenBank/DDBJ whole genome shotgun (WGS) entry which is preliminary data.</text>
</comment>
<evidence type="ECO:0000313" key="5">
    <source>
        <dbReference type="Proteomes" id="UP001150830"/>
    </source>
</evidence>
<evidence type="ECO:0000256" key="2">
    <source>
        <dbReference type="SAM" id="Phobius"/>
    </source>
</evidence>
<dbReference type="Gene3D" id="2.70.70.10">
    <property type="entry name" value="Glucose Permease (Domain IIA)"/>
    <property type="match status" value="1"/>
</dbReference>
<dbReference type="EMBL" id="JAPNOA010000007">
    <property type="protein sequence ID" value="MCY0963897.1"/>
    <property type="molecule type" value="Genomic_DNA"/>
</dbReference>
<dbReference type="InterPro" id="IPR050570">
    <property type="entry name" value="Cell_wall_metabolism_enzyme"/>
</dbReference>
<dbReference type="CDD" id="cd12797">
    <property type="entry name" value="M23_peptidase"/>
    <property type="match status" value="1"/>
</dbReference>
<dbReference type="RefSeq" id="WP_283172117.1">
    <property type="nucleotide sequence ID" value="NZ_JAPNOA010000007.1"/>
</dbReference>
<accession>A0A9X3EAE2</accession>
<dbReference type="PANTHER" id="PTHR21666">
    <property type="entry name" value="PEPTIDASE-RELATED"/>
    <property type="match status" value="1"/>
</dbReference>
<reference evidence="4" key="1">
    <citation type="submission" date="2022-11" db="EMBL/GenBank/DDBJ databases">
        <title>Parathalassolutuus dongxingensis gen. nov., sp. nov., a novel member of family Oceanospirillaceae isolated from a coastal shrimp pond in Guangxi, China.</title>
        <authorList>
            <person name="Chen H."/>
        </authorList>
    </citation>
    <scope>NUCLEOTIDE SEQUENCE</scope>
    <source>
        <strain evidence="4">G-43</strain>
    </source>
</reference>
<name>A0A9X3EAE2_9GAMM</name>
<feature type="domain" description="M23ase beta-sheet core" evidence="3">
    <location>
        <begin position="205"/>
        <end position="304"/>
    </location>
</feature>